<evidence type="ECO:0000313" key="11">
    <source>
        <dbReference type="EMBL" id="PDX57902.1"/>
    </source>
</evidence>
<dbReference type="InterPro" id="IPR011066">
    <property type="entry name" value="MscS_channel_C_sf"/>
</dbReference>
<dbReference type="GO" id="GO:0055085">
    <property type="term" value="P:transmembrane transport"/>
    <property type="evidence" value="ECO:0007669"/>
    <property type="project" value="InterPro"/>
</dbReference>
<evidence type="ECO:0000256" key="3">
    <source>
        <dbReference type="ARBA" id="ARBA00022475"/>
    </source>
</evidence>
<evidence type="ECO:0000256" key="2">
    <source>
        <dbReference type="ARBA" id="ARBA00008017"/>
    </source>
</evidence>
<dbReference type="SUPFAM" id="SSF82861">
    <property type="entry name" value="Mechanosensitive channel protein MscS (YggB), transmembrane region"/>
    <property type="match status" value="1"/>
</dbReference>
<dbReference type="InterPro" id="IPR049278">
    <property type="entry name" value="MS_channel_C"/>
</dbReference>
<dbReference type="InterPro" id="IPR011014">
    <property type="entry name" value="MscS_channel_TM-2"/>
</dbReference>
<evidence type="ECO:0000256" key="5">
    <source>
        <dbReference type="ARBA" id="ARBA00022989"/>
    </source>
</evidence>
<keyword evidence="4 7" id="KW-0812">Transmembrane</keyword>
<keyword evidence="5 7" id="KW-1133">Transmembrane helix</keyword>
<dbReference type="PANTHER" id="PTHR43634:SF2">
    <property type="entry name" value="LOW CONDUCTANCE MECHANOSENSITIVE CHANNEL YNAI"/>
    <property type="match status" value="1"/>
</dbReference>
<dbReference type="InterPro" id="IPR006685">
    <property type="entry name" value="MscS_channel_2nd"/>
</dbReference>
<reference evidence="11 12" key="1">
    <citation type="journal article" date="2017" name="Front. Microbiol.">
        <title>New Insights into the Diversity of the Genus Faecalibacterium.</title>
        <authorList>
            <person name="Benevides L."/>
            <person name="Burman S."/>
            <person name="Martin R."/>
            <person name="Robert V."/>
            <person name="Thomas M."/>
            <person name="Miquel S."/>
            <person name="Chain F."/>
            <person name="Sokol H."/>
            <person name="Bermudez-Humaran L.G."/>
            <person name="Morrison M."/>
            <person name="Langella P."/>
            <person name="Azevedo V.A."/>
            <person name="Chatel J.M."/>
            <person name="Soares S."/>
        </authorList>
    </citation>
    <scope>NUCLEOTIDE SEQUENCE [LARGE SCALE GENOMIC DNA]</scope>
    <source>
        <strain evidence="12">CNCM I-4540</strain>
    </source>
</reference>
<dbReference type="Pfam" id="PF00924">
    <property type="entry name" value="MS_channel_2nd"/>
    <property type="match status" value="1"/>
</dbReference>
<evidence type="ECO:0000259" key="9">
    <source>
        <dbReference type="Pfam" id="PF21082"/>
    </source>
</evidence>
<dbReference type="GO" id="GO:0005886">
    <property type="term" value="C:plasma membrane"/>
    <property type="evidence" value="ECO:0007669"/>
    <property type="project" value="UniProtKB-SubCell"/>
</dbReference>
<comment type="similarity">
    <text evidence="2">Belongs to the MscS (TC 1.A.23) family.</text>
</comment>
<evidence type="ECO:0000256" key="6">
    <source>
        <dbReference type="ARBA" id="ARBA00023136"/>
    </source>
</evidence>
<dbReference type="Gene3D" id="2.30.30.60">
    <property type="match status" value="1"/>
</dbReference>
<keyword evidence="3" id="KW-1003">Cell membrane</keyword>
<keyword evidence="6 7" id="KW-0472">Membrane</keyword>
<dbReference type="InterPro" id="IPR010920">
    <property type="entry name" value="LSM_dom_sf"/>
</dbReference>
<feature type="transmembrane region" description="Helical" evidence="7">
    <location>
        <begin position="36"/>
        <end position="56"/>
    </location>
</feature>
<dbReference type="PANTHER" id="PTHR43634">
    <property type="entry name" value="OW CONDUCTANCE MECHANOSENSITIVE CHANNEL"/>
    <property type="match status" value="1"/>
</dbReference>
<feature type="domain" description="Mechanosensitive ion channel transmembrane helices 2/3" evidence="10">
    <location>
        <begin position="165"/>
        <end position="203"/>
    </location>
</feature>
<dbReference type="Gene3D" id="1.10.287.1260">
    <property type="match status" value="1"/>
</dbReference>
<evidence type="ECO:0000259" key="10">
    <source>
        <dbReference type="Pfam" id="PF21088"/>
    </source>
</evidence>
<name>A0A2A6Z967_9FIRM</name>
<evidence type="ECO:0000256" key="7">
    <source>
        <dbReference type="SAM" id="Phobius"/>
    </source>
</evidence>
<protein>
    <submittedName>
        <fullName evidence="11">Transporter</fullName>
    </submittedName>
</protein>
<dbReference type="EMBL" id="NMTQ01000036">
    <property type="protein sequence ID" value="PDX57902.1"/>
    <property type="molecule type" value="Genomic_DNA"/>
</dbReference>
<evidence type="ECO:0000256" key="4">
    <source>
        <dbReference type="ARBA" id="ARBA00022692"/>
    </source>
</evidence>
<organism evidence="11 12">
    <name type="scientific">Faecalibacterium langellae</name>
    <dbReference type="NCBI Taxonomy" id="3435293"/>
    <lineage>
        <taxon>Bacteria</taxon>
        <taxon>Bacillati</taxon>
        <taxon>Bacillota</taxon>
        <taxon>Clostridia</taxon>
        <taxon>Eubacteriales</taxon>
        <taxon>Oscillospiraceae</taxon>
        <taxon>Faecalibacterium</taxon>
    </lineage>
</organism>
<dbReference type="Proteomes" id="UP000220752">
    <property type="component" value="Unassembled WGS sequence"/>
</dbReference>
<dbReference type="SUPFAM" id="SSF82689">
    <property type="entry name" value="Mechanosensitive channel protein MscS (YggB), C-terminal domain"/>
    <property type="match status" value="1"/>
</dbReference>
<sequence>MRYGIIDGSYKIQEVIMIFSIRDLSFELGSVLLEGWFALAARAGCALLILLAAWLVRRWLSKKGIPALLARKWHFNGTPILLRSFAVPIQRMCTAVGVYLAAASLPWAIPGIAKLLLVCFRLVMTLLVCEGLYAASDLAALLLASCSPEIRSNKTLCSLLDTAYKVLVIVLCVAALAQEVGFPIGSIVAGAGLVGLTISLAAQESASNLFSGIVILLDKPFSVGDWITVGDVEGEVIDINFRSTRIRSLDKTINVVTNSKICSSTVQNAALRTMRPYKFNLGVTYGTTRPKLEQLMKDLQTMLDASPYTNKGTNIVQLANFGDSSINILVSAYLLTNAYAEFLQMQNDLNLNIMDIMQADGVDFAFPSTSVYIEKN</sequence>
<comment type="subcellular location">
    <subcellularLocation>
        <location evidence="1">Cell membrane</location>
        <topology evidence="1">Multi-pass membrane protein</topology>
    </subcellularLocation>
</comment>
<feature type="domain" description="Mechanosensitive ion channel MscS C-terminal" evidence="9">
    <location>
        <begin position="278"/>
        <end position="364"/>
    </location>
</feature>
<dbReference type="InterPro" id="IPR049142">
    <property type="entry name" value="MS_channel_1st"/>
</dbReference>
<feature type="domain" description="Mechanosensitive ion channel MscS" evidence="8">
    <location>
        <begin position="205"/>
        <end position="269"/>
    </location>
</feature>
<proteinExistence type="inferred from homology"/>
<dbReference type="InterPro" id="IPR045042">
    <property type="entry name" value="YnaI-like"/>
</dbReference>
<dbReference type="Pfam" id="PF21088">
    <property type="entry name" value="MS_channel_1st"/>
    <property type="match status" value="1"/>
</dbReference>
<dbReference type="AlphaFoldDB" id="A0A2A6Z967"/>
<feature type="transmembrane region" description="Helical" evidence="7">
    <location>
        <begin position="92"/>
        <end position="109"/>
    </location>
</feature>
<dbReference type="Gene3D" id="3.30.70.100">
    <property type="match status" value="1"/>
</dbReference>
<evidence type="ECO:0000256" key="1">
    <source>
        <dbReference type="ARBA" id="ARBA00004651"/>
    </source>
</evidence>
<feature type="transmembrane region" description="Helical" evidence="7">
    <location>
        <begin position="115"/>
        <end position="144"/>
    </location>
</feature>
<evidence type="ECO:0000313" key="12">
    <source>
        <dbReference type="Proteomes" id="UP000220752"/>
    </source>
</evidence>
<dbReference type="Pfam" id="PF21082">
    <property type="entry name" value="MS_channel_3rd"/>
    <property type="match status" value="1"/>
</dbReference>
<dbReference type="InterPro" id="IPR023408">
    <property type="entry name" value="MscS_beta-dom_sf"/>
</dbReference>
<accession>A0A2A6Z967</accession>
<gene>
    <name evidence="11" type="ORF">CGS46_11065</name>
</gene>
<evidence type="ECO:0000259" key="8">
    <source>
        <dbReference type="Pfam" id="PF00924"/>
    </source>
</evidence>
<dbReference type="SUPFAM" id="SSF50182">
    <property type="entry name" value="Sm-like ribonucleoproteins"/>
    <property type="match status" value="1"/>
</dbReference>
<comment type="caution">
    <text evidence="11">The sequence shown here is derived from an EMBL/GenBank/DDBJ whole genome shotgun (WGS) entry which is preliminary data.</text>
</comment>
<keyword evidence="12" id="KW-1185">Reference proteome</keyword>